<dbReference type="Proteomes" id="UP001431010">
    <property type="component" value="Chromosome"/>
</dbReference>
<accession>A0ABY3RDJ0</accession>
<protein>
    <submittedName>
        <fullName evidence="1">DUF935 domain-containing protein</fullName>
    </submittedName>
</protein>
<gene>
    <name evidence="1" type="ORF">LQG66_04045</name>
</gene>
<name>A0ABY3RDJ0_9BRAD</name>
<dbReference type="RefSeq" id="WP_231323662.1">
    <property type="nucleotide sequence ID" value="NZ_CP088156.1"/>
</dbReference>
<reference evidence="1" key="1">
    <citation type="journal article" date="2024" name="Antonie Van Leeuwenhoek">
        <title>Bradyrhizobium ontarionense sp. nov., a novel bacterial symbiont isolated from Aeschynomene indica (Indian jointvetch), harbours photosynthesis, nitrogen fixation and nitrous oxide (N2O) reductase genes.</title>
        <authorList>
            <person name="Bromfield E.S.P."/>
            <person name="Cloutier S."/>
        </authorList>
    </citation>
    <scope>NUCLEOTIDE SEQUENCE</scope>
    <source>
        <strain evidence="1">A19</strain>
    </source>
</reference>
<evidence type="ECO:0000313" key="2">
    <source>
        <dbReference type="Proteomes" id="UP001431010"/>
    </source>
</evidence>
<keyword evidence="2" id="KW-1185">Reference proteome</keyword>
<dbReference type="Pfam" id="PF06074">
    <property type="entry name" value="Portal_Mu"/>
    <property type="match status" value="1"/>
</dbReference>
<dbReference type="EMBL" id="CP088156">
    <property type="protein sequence ID" value="UFZ05499.1"/>
    <property type="molecule type" value="Genomic_DNA"/>
</dbReference>
<organism evidence="1 2">
    <name type="scientific">Bradyrhizobium ontarionense</name>
    <dbReference type="NCBI Taxonomy" id="2898149"/>
    <lineage>
        <taxon>Bacteria</taxon>
        <taxon>Pseudomonadati</taxon>
        <taxon>Pseudomonadota</taxon>
        <taxon>Alphaproteobacteria</taxon>
        <taxon>Hyphomicrobiales</taxon>
        <taxon>Nitrobacteraceae</taxon>
        <taxon>Bradyrhizobium</taxon>
    </lineage>
</organism>
<proteinExistence type="predicted"/>
<sequence length="535" mass="58112">MATAVSPIVDQFGRPIQRELLTREVAGPRIGGVRSPVSGYPADGLDPIRLANILRAADAGDPLRFFELAELIEERDLHYAGVLGTRKRSVSQLDIQVDAAEDTPEAKAHADWIEAGLKRDTLQAELFDMLDAIGKGISFTEIVWDTSEGDWNVGQLAWRDPRWFRFDRYDGATPLLIGAYDAEGVGSVNLPSTPSGESPLAPFKFVVAAIKAKSGLPVRAGVSRLVAWAWMFKAFTQRDWAIFSQTFGQPVRVGKYPAGSTESDKSTLFSAVANIAGDCAAIIPETMLIEFIESKNVGQGADLYEKRCDWLDRQISKAVLGQTATTDAIAGGHAVGQEHRQVQEDIERSDAKALSAVLNRDLVRPWIDLQFGKQLLYPRLRVGRPEDKNVQLTVESAVKLIPMGLKVETSFFNDLLGIPVPKTGADVLIAPATPAPAGFGNTGSDFPALNTSQRMREVDDPIVALADQAEKLCGPGTDALINEVRAVVEHATSLQQVRDELLKLKPGIAERNLAGLMRMARVMANLTGRANIPDA</sequence>
<evidence type="ECO:0000313" key="1">
    <source>
        <dbReference type="EMBL" id="UFZ05499.1"/>
    </source>
</evidence>
<dbReference type="InterPro" id="IPR009279">
    <property type="entry name" value="Portal_Mu"/>
</dbReference>